<reference evidence="1 2" key="1">
    <citation type="journal article" date="2016" name="Nat. Commun.">
        <title>Extremotolerant tardigrade genome and improved radiotolerance of human cultured cells by tardigrade-unique protein.</title>
        <authorList>
            <person name="Hashimoto T."/>
            <person name="Horikawa D.D."/>
            <person name="Saito Y."/>
            <person name="Kuwahara H."/>
            <person name="Kozuka-Hata H."/>
            <person name="Shin-I T."/>
            <person name="Minakuchi Y."/>
            <person name="Ohishi K."/>
            <person name="Motoyama A."/>
            <person name="Aizu T."/>
            <person name="Enomoto A."/>
            <person name="Kondo K."/>
            <person name="Tanaka S."/>
            <person name="Hara Y."/>
            <person name="Koshikawa S."/>
            <person name="Sagara H."/>
            <person name="Miura T."/>
            <person name="Yokobori S."/>
            <person name="Miyagawa K."/>
            <person name="Suzuki Y."/>
            <person name="Kubo T."/>
            <person name="Oyama M."/>
            <person name="Kohara Y."/>
            <person name="Fujiyama A."/>
            <person name="Arakawa K."/>
            <person name="Katayama T."/>
            <person name="Toyoda A."/>
            <person name="Kunieda T."/>
        </authorList>
    </citation>
    <scope>NUCLEOTIDE SEQUENCE [LARGE SCALE GENOMIC DNA]</scope>
    <source>
        <strain evidence="1 2">YOKOZUNA-1</strain>
    </source>
</reference>
<accession>A0A1D1UT82</accession>
<keyword evidence="2" id="KW-1185">Reference proteome</keyword>
<protein>
    <submittedName>
        <fullName evidence="1">Uncharacterized protein</fullName>
    </submittedName>
</protein>
<proteinExistence type="predicted"/>
<evidence type="ECO:0000313" key="1">
    <source>
        <dbReference type="EMBL" id="GAU91675.1"/>
    </source>
</evidence>
<dbReference type="EMBL" id="BDGG01000002">
    <property type="protein sequence ID" value="GAU91675.1"/>
    <property type="molecule type" value="Genomic_DNA"/>
</dbReference>
<evidence type="ECO:0000313" key="2">
    <source>
        <dbReference type="Proteomes" id="UP000186922"/>
    </source>
</evidence>
<name>A0A1D1UT82_RAMVA</name>
<organism evidence="1 2">
    <name type="scientific">Ramazzottius varieornatus</name>
    <name type="common">Water bear</name>
    <name type="synonym">Tardigrade</name>
    <dbReference type="NCBI Taxonomy" id="947166"/>
    <lineage>
        <taxon>Eukaryota</taxon>
        <taxon>Metazoa</taxon>
        <taxon>Ecdysozoa</taxon>
        <taxon>Tardigrada</taxon>
        <taxon>Eutardigrada</taxon>
        <taxon>Parachela</taxon>
        <taxon>Hypsibioidea</taxon>
        <taxon>Ramazzottiidae</taxon>
        <taxon>Ramazzottius</taxon>
    </lineage>
</organism>
<comment type="caution">
    <text evidence="1">The sequence shown here is derived from an EMBL/GenBank/DDBJ whole genome shotgun (WGS) entry which is preliminary data.</text>
</comment>
<gene>
    <name evidence="1" type="primary">RvY_03885-1</name>
    <name evidence="1" type="synonym">RvY_03885.1</name>
    <name evidence="1" type="ORF">RvY_03885</name>
</gene>
<dbReference type="Proteomes" id="UP000186922">
    <property type="component" value="Unassembled WGS sequence"/>
</dbReference>
<sequence>MSVALTKARQFTREARPNRVEMIRELSAVVSLLQADHEGSAADQHRVPTCGALSEQGLCASRKTGQNRLLSHI</sequence>
<dbReference type="AlphaFoldDB" id="A0A1D1UT82"/>